<feature type="compositionally biased region" description="Low complexity" evidence="5">
    <location>
        <begin position="1903"/>
        <end position="1922"/>
    </location>
</feature>
<feature type="compositionally biased region" description="Basic and acidic residues" evidence="5">
    <location>
        <begin position="168"/>
        <end position="177"/>
    </location>
</feature>
<dbReference type="Gene3D" id="3.40.50.300">
    <property type="entry name" value="P-loop containing nucleotide triphosphate hydrolases"/>
    <property type="match status" value="1"/>
</dbReference>
<dbReference type="PANTHER" id="PTHR47189">
    <property type="entry name" value="MHC CLASS II TRANSACTIVATOR"/>
    <property type="match status" value="1"/>
</dbReference>
<dbReference type="SMART" id="SM00382">
    <property type="entry name" value="AAA"/>
    <property type="match status" value="1"/>
</dbReference>
<feature type="region of interest" description="Disordered" evidence="5">
    <location>
        <begin position="168"/>
        <end position="191"/>
    </location>
</feature>
<dbReference type="SMART" id="SM00368">
    <property type="entry name" value="LRR_RI"/>
    <property type="match status" value="4"/>
</dbReference>
<feature type="compositionally biased region" description="Acidic residues" evidence="5">
    <location>
        <begin position="1445"/>
        <end position="1459"/>
    </location>
</feature>
<dbReference type="InterPro" id="IPR032675">
    <property type="entry name" value="LRR_dom_sf"/>
</dbReference>
<feature type="region of interest" description="Disordered" evidence="5">
    <location>
        <begin position="250"/>
        <end position="293"/>
    </location>
</feature>
<dbReference type="PROSITE" id="PS50837">
    <property type="entry name" value="NACHT"/>
    <property type="match status" value="1"/>
</dbReference>
<evidence type="ECO:0000313" key="8">
    <source>
        <dbReference type="Proteomes" id="UP000290572"/>
    </source>
</evidence>
<dbReference type="Pfam" id="PF19439">
    <property type="entry name" value="CLEC16A_C"/>
    <property type="match status" value="1"/>
</dbReference>
<keyword evidence="3" id="KW-0547">Nucleotide-binding</keyword>
<feature type="region of interest" description="Disordered" evidence="5">
    <location>
        <begin position="1970"/>
        <end position="2086"/>
    </location>
</feature>
<keyword evidence="4" id="KW-0067">ATP-binding</keyword>
<accession>A0A498LZA6</accession>
<dbReference type="GO" id="GO:0045348">
    <property type="term" value="P:positive regulation of MHC class II biosynthetic process"/>
    <property type="evidence" value="ECO:0007669"/>
    <property type="project" value="TreeGrafter"/>
</dbReference>
<proteinExistence type="predicted"/>
<dbReference type="InterPro" id="IPR003593">
    <property type="entry name" value="AAA+_ATPase"/>
</dbReference>
<dbReference type="GO" id="GO:0005524">
    <property type="term" value="F:ATP binding"/>
    <property type="evidence" value="ECO:0007669"/>
    <property type="project" value="UniProtKB-KW"/>
</dbReference>
<comment type="caution">
    <text evidence="7">The sequence shown here is derived from an EMBL/GenBank/DDBJ whole genome shotgun (WGS) entry which is preliminary data.</text>
</comment>
<dbReference type="Pfam" id="PF05729">
    <property type="entry name" value="NACHT"/>
    <property type="match status" value="1"/>
</dbReference>
<feature type="compositionally biased region" description="Basic and acidic residues" evidence="5">
    <location>
        <begin position="2040"/>
        <end position="2058"/>
    </location>
</feature>
<evidence type="ECO:0000256" key="2">
    <source>
        <dbReference type="ARBA" id="ARBA00022737"/>
    </source>
</evidence>
<dbReference type="FunFam" id="3.40.50.300:FF:001028">
    <property type="entry name" value="Class II major histocompatibility complex transactivator"/>
    <property type="match status" value="1"/>
</dbReference>
<feature type="compositionally biased region" description="Basic and acidic residues" evidence="5">
    <location>
        <begin position="1417"/>
        <end position="1427"/>
    </location>
</feature>
<reference evidence="7 8" key="1">
    <citation type="submission" date="2018-03" db="EMBL/GenBank/DDBJ databases">
        <title>Draft genome sequence of Rohu Carp (Labeo rohita).</title>
        <authorList>
            <person name="Das P."/>
            <person name="Kushwaha B."/>
            <person name="Joshi C.G."/>
            <person name="Kumar D."/>
            <person name="Nagpure N.S."/>
            <person name="Sahoo L."/>
            <person name="Das S.P."/>
            <person name="Bit A."/>
            <person name="Patnaik S."/>
            <person name="Meher P.K."/>
            <person name="Jayasankar P."/>
            <person name="Koringa P.G."/>
            <person name="Patel N.V."/>
            <person name="Hinsu A.T."/>
            <person name="Kumar R."/>
            <person name="Pandey M."/>
            <person name="Agarwal S."/>
            <person name="Srivastava S."/>
            <person name="Singh M."/>
            <person name="Iquebal M.A."/>
            <person name="Jaiswal S."/>
            <person name="Angadi U.B."/>
            <person name="Kumar N."/>
            <person name="Raza M."/>
            <person name="Shah T.M."/>
            <person name="Rai A."/>
            <person name="Jena J.K."/>
        </authorList>
    </citation>
    <scope>NUCLEOTIDE SEQUENCE [LARGE SCALE GENOMIC DNA]</scope>
    <source>
        <strain evidence="7">DASCIFA01</strain>
        <tissue evidence="7">Testis</tissue>
    </source>
</reference>
<name>A0A498LZA6_LABRO</name>
<evidence type="ECO:0000256" key="3">
    <source>
        <dbReference type="ARBA" id="ARBA00022741"/>
    </source>
</evidence>
<dbReference type="Gene3D" id="3.80.10.10">
    <property type="entry name" value="Ribonuclease Inhibitor"/>
    <property type="match status" value="2"/>
</dbReference>
<keyword evidence="8" id="KW-1185">Reference proteome</keyword>
<dbReference type="SUPFAM" id="SSF52540">
    <property type="entry name" value="P-loop containing nucleoside triphosphate hydrolases"/>
    <property type="match status" value="1"/>
</dbReference>
<dbReference type="InterPro" id="IPR019155">
    <property type="entry name" value="CLEC16A/TT9_N"/>
</dbReference>
<feature type="compositionally biased region" description="Polar residues" evidence="5">
    <location>
        <begin position="1983"/>
        <end position="1992"/>
    </location>
</feature>
<sequence>MVPFEEVLFQVRKALQVSPILLHELLRELHEANVFSTQYYRSLYKDGEIGEHCLFEDFCNDGEDLARRLSLPIWQNWDISQGILDLALSKEEVLALSKEDDLVPSNAESQDNVPDPMSELLPDSVLLEYLESFEDDFDPNFFDNFSVDTDTTFTPIPENASVLNEVENNKRKADSDKRRRPKRKRGGSPLQFIQTISPLTPPLIGTVVPTGPTYVIVSPQCVSPGTQIIPLSPADGTVAPLELTGSMLPVGSSSDSAFPGLQSVDTPSPTKGSPQKNNDSTLSKTERKTRPEAPECVKDYINHMKSHMSDVCCSMRGGMGMESHYVDMHLVQRKLLIKSGKNANKCLEKELVVLSDSERRKAKLDRSQLFHNSDSKPKQSVALLGKAGVGKTTFIQRLCLDWASGSLPQFQFVFLLNCKILDLTQSNYSLKALLFDLSVSPRCEDTDSVFKHILSCPDEVLIIFDSFDHIKDFEGLLQSPAKSHTNTKYTVKQLFSGLFQKEILSGCTLLIATRPKDVLNQVLRKMDSLLELCGFCPEDIELYTSKYFRDASLQENALKQIRNHRYISSLCSNPLLCWTTCFLLEQQDGCSDDLPSTFTDLCQRVTSKHLQEASLGISSLGKNSKQLDIPQLCKIAWEGFKNHDTRVNPGSSTELLDCCLKSGILTSYKISEHQENHFADLFTQNLLSAVHLVQSKQVNEKMVVANSVVHQKKRKIQGESQDVLQRFVTGLIFQKPPDGLSILDSSINIKAKRKAVETHLESMKPNDLVPARLLELFHCVYETCSAKFAKLLLKNLPEHLSFCGTQLCPSDVYVICHLLQHASGLKRTFCINLQDTCIPISGLKELVGLKCIKSFWAHTADTIGLWEDLHQSNDELNLKSAIEKFTLEPFKATQGYHVESLPVLVQIHREKKLPISESVSALDEGVPALRHLKRVEFELGVQNGPELFPKLVEVLPSLQSLQHLDLEKNQIGDSGAEKLAGVLHFLECLKLLNLSQNHIGDAGVEKLAKALPSVPSLQSLSLYGNAIADSGAEHLALVLPNMNLLQDLDVKFNKFTDIGATKLSAALKNCTGMKSLEYMYHVLTKNTTVTDHNRNLLVETIRSITEILIWGDQNDSSVFDFFLEKNMFAFFLNILRQKSGRYVCVQLLQTLNILFENISHETSLYYLLSNNHVNSIIVHKFDFSDEEIMAYYISFLKTLSLKLNNHTVHFFYNEHTNDFALYTEAIKFFNHPESMVRIAVRTITLNVYKVDNQHMLHYIRDKTAVPYFSNLVWFIGSHVIELDKCVQTDEEHKNRGKLSDLVAEHLDHLHYLNDILIINCEFLNDVLTDHLLNRLFLPLYVYSLVTQEQSEERKINPQVSLYLLSQVFLIIHYQPLVHSLADVILNGDLSVFTVQTEQSAHKSSSNAGVRRFAKPPESLERSLEMSRHRGRKRTQKRPNYKNVGEEEEEERGSEEGPEEEKEKAKGTEASSKASRTSGDKEEIEMVVMEKCRISDVSTLTEQNITDEEKSAAAARSEGQKCRPFLDMLYNAMDCDTEDYQALFVLCLLYAMSHSKDGKVRLATLELSCLLLKQAVLSGSQCIIKDIHLACLEGEEIFLDMFEDEYRSMMNKPLNVEYLMMDASILLPPTGTPLTGIDFVKRLPCGDVERTRRAIRVFFMLRSLSLQLQGEPETQLPLTRPEDLIKTDDVLDLNNSDLIACMVVSKDGVQAQRFLAVDVYQMSLVEPDSKRLGWGVVKFAGLLQDMQVSGVEDDSRALNIIIHKPTSNPHAKPVPILQANFIFADHIRCIIAKQRLAKGRIQARRMKMQRIAALLDLPVQPSTEVLGFSQPSVASSLPFRFYDQSRRGPAFASVDKVPGKRDCGSQNSWIDAKCFEKPDLFIVCRWITSKSYGFAVAHIAQHNPTSASSTSPPSSAPSGPSDSVTASSASTHTITQSQTGLALAPSLTPAPQPTISLLSDNDAETLSVDSLTLLPPADPPRLRSFSTQSSIQDDASVDGEETAAASQKEDDGTGATDTQSQDNRKDISIIPEEDEPSPESRPLHSAETEDLMHIQREEPVSQPETDSIGVTVDQEDNPDLEEETAID</sequence>
<feature type="compositionally biased region" description="Basic and acidic residues" evidence="5">
    <location>
        <begin position="284"/>
        <end position="293"/>
    </location>
</feature>
<organism evidence="7 8">
    <name type="scientific">Labeo rohita</name>
    <name type="common">Indian major carp</name>
    <name type="synonym">Cyprinus rohita</name>
    <dbReference type="NCBI Taxonomy" id="84645"/>
    <lineage>
        <taxon>Eukaryota</taxon>
        <taxon>Metazoa</taxon>
        <taxon>Chordata</taxon>
        <taxon>Craniata</taxon>
        <taxon>Vertebrata</taxon>
        <taxon>Euteleostomi</taxon>
        <taxon>Actinopterygii</taxon>
        <taxon>Neopterygii</taxon>
        <taxon>Teleostei</taxon>
        <taxon>Ostariophysi</taxon>
        <taxon>Cypriniformes</taxon>
        <taxon>Cyprinidae</taxon>
        <taxon>Labeoninae</taxon>
        <taxon>Labeonini</taxon>
        <taxon>Labeo</taxon>
    </lineage>
</organism>
<dbReference type="PANTHER" id="PTHR47189:SF1">
    <property type="entry name" value="MHC CLASS II TRANSACTIVATOR"/>
    <property type="match status" value="1"/>
</dbReference>
<dbReference type="InterPro" id="IPR027417">
    <property type="entry name" value="P-loop_NTPase"/>
</dbReference>
<feature type="region of interest" description="Disordered" evidence="5">
    <location>
        <begin position="1400"/>
        <end position="1481"/>
    </location>
</feature>
<keyword evidence="1" id="KW-0433">Leucine-rich repeat</keyword>
<dbReference type="Pfam" id="PF13516">
    <property type="entry name" value="LRR_6"/>
    <property type="match status" value="3"/>
</dbReference>
<feature type="compositionally biased region" description="Polar residues" evidence="5">
    <location>
        <begin position="1923"/>
        <end position="1939"/>
    </location>
</feature>
<feature type="compositionally biased region" description="Basic residues" evidence="5">
    <location>
        <begin position="1428"/>
        <end position="1439"/>
    </location>
</feature>
<dbReference type="InterPro" id="IPR001611">
    <property type="entry name" value="Leu-rich_rpt"/>
</dbReference>
<evidence type="ECO:0000256" key="5">
    <source>
        <dbReference type="SAM" id="MobiDB-lite"/>
    </source>
</evidence>
<evidence type="ECO:0000259" key="6">
    <source>
        <dbReference type="PROSITE" id="PS50837"/>
    </source>
</evidence>
<dbReference type="Proteomes" id="UP000290572">
    <property type="component" value="Unassembled WGS sequence"/>
</dbReference>
<dbReference type="InterPro" id="IPR007111">
    <property type="entry name" value="NACHT_NTPase"/>
</dbReference>
<dbReference type="STRING" id="84645.A0A498LZA6"/>
<evidence type="ECO:0000313" key="7">
    <source>
        <dbReference type="EMBL" id="RXN12873.1"/>
    </source>
</evidence>
<evidence type="ECO:0000256" key="4">
    <source>
        <dbReference type="ARBA" id="ARBA00022840"/>
    </source>
</evidence>
<dbReference type="SUPFAM" id="SSF52047">
    <property type="entry name" value="RNI-like"/>
    <property type="match status" value="1"/>
</dbReference>
<dbReference type="GO" id="GO:0045944">
    <property type="term" value="P:positive regulation of transcription by RNA polymerase II"/>
    <property type="evidence" value="ECO:0007669"/>
    <property type="project" value="TreeGrafter"/>
</dbReference>
<keyword evidence="2" id="KW-0677">Repeat</keyword>
<feature type="compositionally biased region" description="Polar residues" evidence="5">
    <location>
        <begin position="263"/>
        <end position="283"/>
    </location>
</feature>
<feature type="region of interest" description="Disordered" evidence="5">
    <location>
        <begin position="1902"/>
        <end position="1956"/>
    </location>
</feature>
<protein>
    <submittedName>
        <fullName evidence="7">MHC class II transactivator-like isoform X2</fullName>
    </submittedName>
</protein>
<dbReference type="EMBL" id="QBIY01013025">
    <property type="protein sequence ID" value="RXN12873.1"/>
    <property type="molecule type" value="Genomic_DNA"/>
</dbReference>
<dbReference type="Pfam" id="PF09758">
    <property type="entry name" value="FPL"/>
    <property type="match status" value="1"/>
</dbReference>
<gene>
    <name evidence="7" type="ORF">ROHU_029326</name>
</gene>
<evidence type="ECO:0000256" key="1">
    <source>
        <dbReference type="ARBA" id="ARBA00022614"/>
    </source>
</evidence>
<feature type="compositionally biased region" description="Acidic residues" evidence="5">
    <location>
        <begin position="2072"/>
        <end position="2086"/>
    </location>
</feature>
<feature type="domain" description="NACHT" evidence="6">
    <location>
        <begin position="379"/>
        <end position="515"/>
    </location>
</feature>
<dbReference type="GO" id="GO:0045345">
    <property type="term" value="P:positive regulation of MHC class I biosynthetic process"/>
    <property type="evidence" value="ECO:0007669"/>
    <property type="project" value="TreeGrafter"/>
</dbReference>
<dbReference type="InterPro" id="IPR045820">
    <property type="entry name" value="CLEC16A/TT9_C"/>
</dbReference>